<evidence type="ECO:0000256" key="7">
    <source>
        <dbReference type="ARBA" id="ARBA00023125"/>
    </source>
</evidence>
<keyword evidence="11" id="KW-0472">Membrane</keyword>
<dbReference type="EC" id="3.1.-.-" evidence="10"/>
<evidence type="ECO:0000313" key="13">
    <source>
        <dbReference type="Proteomes" id="UP000014216"/>
    </source>
</evidence>
<keyword evidence="1 10" id="KW-0540">Nuclease</keyword>
<comment type="cofactor">
    <cofactor evidence="10">
        <name>Mg(2+)</name>
        <dbReference type="ChEBI" id="CHEBI:18420"/>
    </cofactor>
    <cofactor evidence="10">
        <name>Mn(2+)</name>
        <dbReference type="ChEBI" id="CHEBI:29035"/>
    </cofactor>
</comment>
<proteinExistence type="inferred from homology"/>
<evidence type="ECO:0000256" key="10">
    <source>
        <dbReference type="HAMAP-Rule" id="MF_01470"/>
    </source>
</evidence>
<feature type="binding site" evidence="10">
    <location>
        <position position="234"/>
    </location>
    <ligand>
        <name>Mn(2+)</name>
        <dbReference type="ChEBI" id="CHEBI:29035"/>
    </ligand>
</feature>
<name>S0FTW8_9BACT</name>
<keyword evidence="11" id="KW-0812">Transmembrane</keyword>
<evidence type="ECO:0000256" key="11">
    <source>
        <dbReference type="SAM" id="Phobius"/>
    </source>
</evidence>
<keyword evidence="2 10" id="KW-0479">Metal-binding</keyword>
<comment type="function">
    <text evidence="10">CRISPR (clustered regularly interspaced short palindromic repeat), is an adaptive immune system that provides protection against mobile genetic elements (viruses, transposable elements and conjugative plasmids). CRISPR clusters contain spacers, sequences complementary to antecedent mobile elements, and target invading nucleic acids. CRISPR clusters are transcribed and processed into CRISPR RNA (crRNA). Acts as a dsDNA endonuclease. Involved in the integration of spacer DNA into the CRISPR cassette.</text>
</comment>
<organism evidence="12 13">
    <name type="scientific">Desulfotignum phosphitoxidans DSM 13687</name>
    <dbReference type="NCBI Taxonomy" id="1286635"/>
    <lineage>
        <taxon>Bacteria</taxon>
        <taxon>Pseudomonadati</taxon>
        <taxon>Thermodesulfobacteriota</taxon>
        <taxon>Desulfobacteria</taxon>
        <taxon>Desulfobacterales</taxon>
        <taxon>Desulfobacteraceae</taxon>
        <taxon>Desulfotignum</taxon>
    </lineage>
</organism>
<dbReference type="PANTHER" id="PTHR34353">
    <property type="entry name" value="CRISPR-ASSOCIATED ENDONUCLEASE CAS1 1"/>
    <property type="match status" value="1"/>
</dbReference>
<comment type="subunit">
    <text evidence="9 10">Homodimer, forms a heterotetramer with a Cas2 homodimer.</text>
</comment>
<feature type="binding site" evidence="10">
    <location>
        <position position="249"/>
    </location>
    <ligand>
        <name>Mn(2+)</name>
        <dbReference type="ChEBI" id="CHEBI:29035"/>
    </ligand>
</feature>
<comment type="caution">
    <text evidence="12">The sequence shown here is derived from an EMBL/GenBank/DDBJ whole genome shotgun (WGS) entry which is preliminary data.</text>
</comment>
<dbReference type="AlphaFoldDB" id="S0FTW8"/>
<dbReference type="Proteomes" id="UP000014216">
    <property type="component" value="Unassembled WGS sequence"/>
</dbReference>
<keyword evidence="4 10" id="KW-0378">Hydrolase</keyword>
<keyword evidence="13" id="KW-1185">Reference proteome</keyword>
<dbReference type="GO" id="GO:0003677">
    <property type="term" value="F:DNA binding"/>
    <property type="evidence" value="ECO:0007669"/>
    <property type="project" value="UniProtKB-KW"/>
</dbReference>
<evidence type="ECO:0000256" key="5">
    <source>
        <dbReference type="ARBA" id="ARBA00022842"/>
    </source>
</evidence>
<comment type="similarity">
    <text evidence="10">Belongs to the CRISPR-associated endonuclease Cas1 family.</text>
</comment>
<keyword evidence="5 10" id="KW-0460">Magnesium</keyword>
<evidence type="ECO:0000256" key="2">
    <source>
        <dbReference type="ARBA" id="ARBA00022723"/>
    </source>
</evidence>
<evidence type="ECO:0000256" key="3">
    <source>
        <dbReference type="ARBA" id="ARBA00022759"/>
    </source>
</evidence>
<dbReference type="PATRIC" id="fig|1286635.3.peg.3174"/>
<feature type="binding site" evidence="10">
    <location>
        <position position="166"/>
    </location>
    <ligand>
        <name>Mn(2+)</name>
        <dbReference type="ChEBI" id="CHEBI:29035"/>
    </ligand>
</feature>
<keyword evidence="11" id="KW-1133">Transmembrane helix</keyword>
<dbReference type="NCBIfam" id="TIGR00287">
    <property type="entry name" value="cas1"/>
    <property type="match status" value="1"/>
</dbReference>
<dbReference type="Gene3D" id="3.100.10.20">
    <property type="entry name" value="CRISPR-associated endonuclease Cas1, N-terminal domain"/>
    <property type="match status" value="1"/>
</dbReference>
<evidence type="ECO:0000256" key="6">
    <source>
        <dbReference type="ARBA" id="ARBA00023118"/>
    </source>
</evidence>
<dbReference type="GO" id="GO:0051607">
    <property type="term" value="P:defense response to virus"/>
    <property type="evidence" value="ECO:0007669"/>
    <property type="project" value="UniProtKB-UniRule"/>
</dbReference>
<evidence type="ECO:0000256" key="9">
    <source>
        <dbReference type="ARBA" id="ARBA00038592"/>
    </source>
</evidence>
<evidence type="ECO:0000256" key="8">
    <source>
        <dbReference type="ARBA" id="ARBA00023211"/>
    </source>
</evidence>
<keyword evidence="7 10" id="KW-0238">DNA-binding</keyword>
<evidence type="ECO:0000256" key="1">
    <source>
        <dbReference type="ARBA" id="ARBA00022722"/>
    </source>
</evidence>
<dbReference type="InterPro" id="IPR019856">
    <property type="entry name" value="CRISPR-assoc_Cas1_DVULG"/>
</dbReference>
<accession>S0FTW8</accession>
<dbReference type="PANTHER" id="PTHR34353:SF2">
    <property type="entry name" value="CRISPR-ASSOCIATED ENDONUCLEASE CAS1 1"/>
    <property type="match status" value="1"/>
</dbReference>
<dbReference type="InterPro" id="IPR050646">
    <property type="entry name" value="Cas1"/>
</dbReference>
<dbReference type="Pfam" id="PF01867">
    <property type="entry name" value="Cas_Cas1"/>
    <property type="match status" value="1"/>
</dbReference>
<dbReference type="Gene3D" id="1.20.120.920">
    <property type="entry name" value="CRISPR-associated endonuclease Cas1, C-terminal domain"/>
    <property type="match status" value="1"/>
</dbReference>
<dbReference type="OrthoDB" id="9803119at2"/>
<reference evidence="12 13" key="1">
    <citation type="journal article" date="2013" name="Genome Announc.">
        <title>Draft Genome Sequence of Desulfotignum phosphitoxidans DSM 13687 Strain FiPS-3.</title>
        <authorList>
            <person name="Poehlein A."/>
            <person name="Daniel R."/>
            <person name="Simeonova D.D."/>
        </authorList>
    </citation>
    <scope>NUCLEOTIDE SEQUENCE [LARGE SCALE GENOMIC DNA]</scope>
    <source>
        <strain evidence="12 13">DSM 13687</strain>
    </source>
</reference>
<dbReference type="GO" id="GO:0004520">
    <property type="term" value="F:DNA endonuclease activity"/>
    <property type="evidence" value="ECO:0007669"/>
    <property type="project" value="InterPro"/>
</dbReference>
<keyword evidence="3 10" id="KW-0255">Endonuclease</keyword>
<dbReference type="GO" id="GO:0046872">
    <property type="term" value="F:metal ion binding"/>
    <property type="evidence" value="ECO:0007669"/>
    <property type="project" value="UniProtKB-UniRule"/>
</dbReference>
<evidence type="ECO:0000256" key="4">
    <source>
        <dbReference type="ARBA" id="ARBA00022801"/>
    </source>
</evidence>
<feature type="transmembrane region" description="Helical" evidence="11">
    <location>
        <begin position="36"/>
        <end position="59"/>
    </location>
</feature>
<dbReference type="RefSeq" id="WP_006966958.1">
    <property type="nucleotide sequence ID" value="NZ_APJX01000007.1"/>
</dbReference>
<sequence>MKKHLNTLFVTTQGAYLSKEGETVAIRVEQKVQMRIPIHALAGIVCFGVVTCSPFLMGFCAENDVTISFLTRNGRFMAMVRGPVSGNVLLRRKQFRMADCKDKAAQMAGFVLTGKLANSRTVLERSIRDHGDKLDRAAIKKVSSRLYSYIRKEIPNPNLDRLRGIEGDAAHQYFSVFDELIFSNKREFAFTGRNRRPPTDRINCLLSFVYTLLVHDVRSALETVGLDPAVGFLHRDRPGRPGLALDMMEEFRPFFADRLVLSMINRNQIHPDGFVIKESGAVFMDDDTRRKILEIYQKRKQEYLIHHFLNEKIEIGNLFFIQALLLARFIRGDIDGYPPFIWK</sequence>
<dbReference type="InterPro" id="IPR002729">
    <property type="entry name" value="CRISPR-assoc_Cas1"/>
</dbReference>
<dbReference type="InterPro" id="IPR042206">
    <property type="entry name" value="CRISPR-assoc_Cas1_C"/>
</dbReference>
<gene>
    <name evidence="10 12" type="primary">cas1</name>
    <name evidence="12" type="ORF">Dpo_7c00080</name>
</gene>
<keyword evidence="6 10" id="KW-0051">Antiviral defense</keyword>
<evidence type="ECO:0000313" key="12">
    <source>
        <dbReference type="EMBL" id="EMS78538.1"/>
    </source>
</evidence>
<dbReference type="InterPro" id="IPR042211">
    <property type="entry name" value="CRISPR-assoc_Cas1_N"/>
</dbReference>
<dbReference type="NCBIfam" id="TIGR03640">
    <property type="entry name" value="cas1_DVULG"/>
    <property type="match status" value="1"/>
</dbReference>
<dbReference type="CDD" id="cd09721">
    <property type="entry name" value="Cas1_I-C"/>
    <property type="match status" value="1"/>
</dbReference>
<keyword evidence="8 10" id="KW-0464">Manganese</keyword>
<dbReference type="GO" id="GO:0043571">
    <property type="term" value="P:maintenance of CRISPR repeat elements"/>
    <property type="evidence" value="ECO:0007669"/>
    <property type="project" value="UniProtKB-UniRule"/>
</dbReference>
<protein>
    <recommendedName>
        <fullName evidence="10">CRISPR-associated endonuclease Cas1</fullName>
        <ecNumber evidence="10">3.1.-.-</ecNumber>
    </recommendedName>
</protein>
<dbReference type="HAMAP" id="MF_01470">
    <property type="entry name" value="Cas1"/>
    <property type="match status" value="1"/>
</dbReference>
<dbReference type="EMBL" id="APJX01000007">
    <property type="protein sequence ID" value="EMS78538.1"/>
    <property type="molecule type" value="Genomic_DNA"/>
</dbReference>
<dbReference type="GO" id="GO:0016787">
    <property type="term" value="F:hydrolase activity"/>
    <property type="evidence" value="ECO:0007669"/>
    <property type="project" value="UniProtKB-KW"/>
</dbReference>